<organism evidence="2 3">
    <name type="scientific">Triticum urartu</name>
    <name type="common">Red wild einkorn</name>
    <name type="synonym">Crithodium urartu</name>
    <dbReference type="NCBI Taxonomy" id="4572"/>
    <lineage>
        <taxon>Eukaryota</taxon>
        <taxon>Viridiplantae</taxon>
        <taxon>Streptophyta</taxon>
        <taxon>Embryophyta</taxon>
        <taxon>Tracheophyta</taxon>
        <taxon>Spermatophyta</taxon>
        <taxon>Magnoliopsida</taxon>
        <taxon>Liliopsida</taxon>
        <taxon>Poales</taxon>
        <taxon>Poaceae</taxon>
        <taxon>BOP clade</taxon>
        <taxon>Pooideae</taxon>
        <taxon>Triticodae</taxon>
        <taxon>Triticeae</taxon>
        <taxon>Triticinae</taxon>
        <taxon>Triticum</taxon>
    </lineage>
</organism>
<dbReference type="KEGG" id="tua:125517461"/>
<reference evidence="3" key="1">
    <citation type="journal article" date="2013" name="Nature">
        <title>Draft genome of the wheat A-genome progenitor Triticum urartu.</title>
        <authorList>
            <person name="Ling H.Q."/>
            <person name="Zhao S."/>
            <person name="Liu D."/>
            <person name="Wang J."/>
            <person name="Sun H."/>
            <person name="Zhang C."/>
            <person name="Fan H."/>
            <person name="Li D."/>
            <person name="Dong L."/>
            <person name="Tao Y."/>
            <person name="Gao C."/>
            <person name="Wu H."/>
            <person name="Li Y."/>
            <person name="Cui Y."/>
            <person name="Guo X."/>
            <person name="Zheng S."/>
            <person name="Wang B."/>
            <person name="Yu K."/>
            <person name="Liang Q."/>
            <person name="Yang W."/>
            <person name="Lou X."/>
            <person name="Chen J."/>
            <person name="Feng M."/>
            <person name="Jian J."/>
            <person name="Zhang X."/>
            <person name="Luo G."/>
            <person name="Jiang Y."/>
            <person name="Liu J."/>
            <person name="Wang Z."/>
            <person name="Sha Y."/>
            <person name="Zhang B."/>
            <person name="Wu H."/>
            <person name="Tang D."/>
            <person name="Shen Q."/>
            <person name="Xue P."/>
            <person name="Zou S."/>
            <person name="Wang X."/>
            <person name="Liu X."/>
            <person name="Wang F."/>
            <person name="Yang Y."/>
            <person name="An X."/>
            <person name="Dong Z."/>
            <person name="Zhang K."/>
            <person name="Zhang X."/>
            <person name="Luo M.C."/>
            <person name="Dvorak J."/>
            <person name="Tong Y."/>
            <person name="Wang J."/>
            <person name="Yang H."/>
            <person name="Li Z."/>
            <person name="Wang D."/>
            <person name="Zhang A."/>
            <person name="Wang J."/>
        </authorList>
    </citation>
    <scope>NUCLEOTIDE SEQUENCE</scope>
    <source>
        <strain evidence="3">cv. G1812</strain>
    </source>
</reference>
<dbReference type="Proteomes" id="UP000015106">
    <property type="component" value="Chromosome 6"/>
</dbReference>
<dbReference type="EnsemblPlants" id="TuG1812G0600001707.01.T01">
    <property type="protein sequence ID" value="TuG1812G0600001707.01.T01"/>
    <property type="gene ID" value="TuG1812G0600001707.01"/>
</dbReference>
<dbReference type="Gramene" id="TuG1812G0600001707.01.T01">
    <property type="protein sequence ID" value="TuG1812G0600001707.01.T01"/>
    <property type="gene ID" value="TuG1812G0600001707.01"/>
</dbReference>
<evidence type="ECO:0000313" key="3">
    <source>
        <dbReference type="Proteomes" id="UP000015106"/>
    </source>
</evidence>
<dbReference type="GeneID" id="125517481"/>
<dbReference type="AlphaFoldDB" id="A0A8R7QQC6"/>
<evidence type="ECO:0000313" key="2">
    <source>
        <dbReference type="EnsemblPlants" id="TuG1812G0600001707.01.T01"/>
    </source>
</evidence>
<keyword evidence="1" id="KW-1133">Transmembrane helix</keyword>
<accession>A0A8R7QQC6</accession>
<dbReference type="PANTHER" id="PTHR31549">
    <property type="entry name" value="PROTEIN, PUTATIVE (DUF247)-RELATED-RELATED"/>
    <property type="match status" value="1"/>
</dbReference>
<keyword evidence="1" id="KW-0812">Transmembrane</keyword>
<reference evidence="2" key="3">
    <citation type="submission" date="2022-06" db="UniProtKB">
        <authorList>
            <consortium name="EnsemblPlants"/>
        </authorList>
    </citation>
    <scope>IDENTIFICATION</scope>
</reference>
<dbReference type="OrthoDB" id="2356035at2759"/>
<sequence>MALAQLQAQARFVGVAATNAGVELELDDHQSRWVSQVRRRMEAGAEELGAVAKVFDVPRLLRATKPEAYSPQHFALGPYHYQRTELRDMERYKLAAAKRAEKLFTGDRRFDDLVQKFVKMQEMIRTPYNRFLELNGQTLAWMMAIDTCFLLDFLESYHVDGATDMVSSATNWINAMVRDAMMLENQIPLFLFAGALQLRHASEEAAADAMHAVLDRFIREVCPIKTTALAIAGDIAKHAHLLELLYHFLVPASAVFAEDAAELPPLVPEEVLSLDALEQQIPDYDKVKQACMQVSSLDVAPVRFIKKNLISKPMSAASSLPGMIMRKVPLLSAMAPLLGKFMASTDVEARLKGVNLSTIINSPLAQEIMIPSVAQLAACGVRFMPAPEGMAGIGFDAATATLTLPVLHLDSNTEVILRNLVAYETAAVRGPLVLARYTELMNGIIDTPKDVKILRECGIIFNTMKSDKEAADMWNGMCRAVRPSKVPLLDSVIRDVNAHRNRRAAVKARRFLKRYVFRSWRLLTLLAAVVLLLMTALQTFCTVYDCKRWFGGILELPQITPGGGQ</sequence>
<dbReference type="InterPro" id="IPR004158">
    <property type="entry name" value="DUF247_pln"/>
</dbReference>
<dbReference type="KEGG" id="tua:125517481"/>
<evidence type="ECO:0000256" key="1">
    <source>
        <dbReference type="SAM" id="Phobius"/>
    </source>
</evidence>
<dbReference type="Pfam" id="PF03140">
    <property type="entry name" value="DUF247"/>
    <property type="match status" value="1"/>
</dbReference>
<dbReference type="RefSeq" id="XP_048538640.1">
    <property type="nucleotide sequence ID" value="XM_048682683.1"/>
</dbReference>
<gene>
    <name evidence="2" type="primary">LOC125517481</name>
</gene>
<name>A0A8R7QQC6_TRIUA</name>
<keyword evidence="1" id="KW-0472">Membrane</keyword>
<dbReference type="PANTHER" id="PTHR31549:SF277">
    <property type="entry name" value="OS08G0167400 PROTEIN"/>
    <property type="match status" value="1"/>
</dbReference>
<keyword evidence="3" id="KW-1185">Reference proteome</keyword>
<protein>
    <submittedName>
        <fullName evidence="2">Uncharacterized protein</fullName>
    </submittedName>
</protein>
<feature type="transmembrane region" description="Helical" evidence="1">
    <location>
        <begin position="519"/>
        <end position="537"/>
    </location>
</feature>
<proteinExistence type="predicted"/>
<reference evidence="2" key="2">
    <citation type="submission" date="2018-03" db="EMBL/GenBank/DDBJ databases">
        <title>The Triticum urartu genome reveals the dynamic nature of wheat genome evolution.</title>
        <authorList>
            <person name="Ling H."/>
            <person name="Ma B."/>
            <person name="Shi X."/>
            <person name="Liu H."/>
            <person name="Dong L."/>
            <person name="Sun H."/>
            <person name="Cao Y."/>
            <person name="Gao Q."/>
            <person name="Zheng S."/>
            <person name="Li Y."/>
            <person name="Yu Y."/>
            <person name="Du H."/>
            <person name="Qi M."/>
            <person name="Li Y."/>
            <person name="Yu H."/>
            <person name="Cui Y."/>
            <person name="Wang N."/>
            <person name="Chen C."/>
            <person name="Wu H."/>
            <person name="Zhao Y."/>
            <person name="Zhang J."/>
            <person name="Li Y."/>
            <person name="Zhou W."/>
            <person name="Zhang B."/>
            <person name="Hu W."/>
            <person name="Eijk M."/>
            <person name="Tang J."/>
            <person name="Witsenboer H."/>
            <person name="Zhao S."/>
            <person name="Li Z."/>
            <person name="Zhang A."/>
            <person name="Wang D."/>
            <person name="Liang C."/>
        </authorList>
    </citation>
    <scope>NUCLEOTIDE SEQUENCE [LARGE SCALE GENOMIC DNA]</scope>
    <source>
        <strain evidence="2">cv. G1812</strain>
    </source>
</reference>